<reference evidence="1" key="3">
    <citation type="submission" date="2014-01" db="EMBL/GenBank/DDBJ databases">
        <title>Evolution of pathogenesis and genome organization in the Tremellales.</title>
        <authorList>
            <person name="Cuomo C."/>
            <person name="Litvintseva A."/>
            <person name="Heitman J."/>
            <person name="Chen Y."/>
            <person name="Sun S."/>
            <person name="Springer D."/>
            <person name="Dromer F."/>
            <person name="Young S."/>
            <person name="Zeng Q."/>
            <person name="Chapman S."/>
            <person name="Gujja S."/>
            <person name="Saif S."/>
            <person name="Birren B."/>
        </authorList>
    </citation>
    <scope>NUCLEOTIDE SEQUENCE</scope>
    <source>
        <strain evidence="1">CBS 10118</strain>
    </source>
</reference>
<evidence type="ECO:0000313" key="2">
    <source>
        <dbReference type="EMBL" id="WVW79413.1"/>
    </source>
</evidence>
<sequence length="433" mass="50176">MSLDTSRITPSPPKADLVTQVFSNPYLRSRIFHDIHQKLLAPILRVSKLFLEGGVETLYRNFDYQNYHKLIKRCEDKERLNLYLGSVRTVDLSRLTRTIQIAKWASLLSSFPNASLIKRYNDTLTRHYPSDNANSEPQYTYFYPYAEQLTKTPHDIPENRPGIPKSWKQVKRVSLNAYSKDFEGDEETRAAEWKRVFLARMKELDSPLEGISIDFPVPNRVILEALREVEERGLGTPKMILLKSSDQDLFEMLDLVSPTLTNLNIWINITYDNSGISLQDFLTKIPWNKLRCLSIIKLSVRRFPTAAEGNHESRTEEDPSLSFHPKEFGTPFGTDEIHLFSEFNLQIVYPPYLTEDPFEHQIQLDLAHLPSLAESMVPLLGMFASPSLTIRYGSKEQSDVIKSNMYSRKMNDGLWKEMSVIRKAFWEKKKEMS</sequence>
<dbReference type="Proteomes" id="UP000092730">
    <property type="component" value="Chromosome 1"/>
</dbReference>
<reference evidence="2" key="2">
    <citation type="submission" date="2013-07" db="EMBL/GenBank/DDBJ databases">
        <authorList>
            <consortium name="The Broad Institute Genome Sequencing Platform"/>
            <person name="Cuomo C."/>
            <person name="Litvintseva A."/>
            <person name="Chen Y."/>
            <person name="Heitman J."/>
            <person name="Sun S."/>
            <person name="Springer D."/>
            <person name="Dromer F."/>
            <person name="Young S.K."/>
            <person name="Zeng Q."/>
            <person name="Gargeya S."/>
            <person name="Fitzgerald M."/>
            <person name="Abouelleil A."/>
            <person name="Alvarado L."/>
            <person name="Berlin A.M."/>
            <person name="Chapman S.B."/>
            <person name="Dewar J."/>
            <person name="Goldberg J."/>
            <person name="Griggs A."/>
            <person name="Gujja S."/>
            <person name="Hansen M."/>
            <person name="Howarth C."/>
            <person name="Imamovic A."/>
            <person name="Larimer J."/>
            <person name="McCowan C."/>
            <person name="Murphy C."/>
            <person name="Pearson M."/>
            <person name="Priest M."/>
            <person name="Roberts A."/>
            <person name="Saif S."/>
            <person name="Shea T."/>
            <person name="Sykes S."/>
            <person name="Wortman J."/>
            <person name="Nusbaum C."/>
            <person name="Birren B."/>
        </authorList>
    </citation>
    <scope>NUCLEOTIDE SEQUENCE</scope>
    <source>
        <strain evidence="2">CBS 10118</strain>
    </source>
</reference>
<accession>A0A1B9GC23</accession>
<protein>
    <submittedName>
        <fullName evidence="1">Uncharacterized protein</fullName>
    </submittedName>
</protein>
<gene>
    <name evidence="1" type="ORF">I302_00065</name>
    <name evidence="2" type="ORF">I302_101382</name>
</gene>
<dbReference type="AlphaFoldDB" id="A0A1B9GC23"/>
<dbReference type="EMBL" id="KI894018">
    <property type="protein sequence ID" value="OCF28577.1"/>
    <property type="molecule type" value="Genomic_DNA"/>
</dbReference>
<keyword evidence="3" id="KW-1185">Reference proteome</keyword>
<dbReference type="GeneID" id="30204464"/>
<dbReference type="VEuPathDB" id="FungiDB:I302_00065"/>
<dbReference type="EMBL" id="CP144541">
    <property type="protein sequence ID" value="WVW79413.1"/>
    <property type="molecule type" value="Genomic_DNA"/>
</dbReference>
<proteinExistence type="predicted"/>
<dbReference type="KEGG" id="kbi:30204464"/>
<dbReference type="OrthoDB" id="2562781at2759"/>
<name>A0A1B9GC23_9TREE</name>
<reference evidence="2" key="4">
    <citation type="submission" date="2024-02" db="EMBL/GenBank/DDBJ databases">
        <title>Comparative genomics of Cryptococcus and Kwoniella reveals pathogenesis evolution and contrasting modes of karyotype evolution via chromosome fusion or intercentromeric recombination.</title>
        <authorList>
            <person name="Coelho M.A."/>
            <person name="David-Palma M."/>
            <person name="Shea T."/>
            <person name="Bowers K."/>
            <person name="McGinley-Smith S."/>
            <person name="Mohammad A.W."/>
            <person name="Gnirke A."/>
            <person name="Yurkov A.M."/>
            <person name="Nowrousian M."/>
            <person name="Sun S."/>
            <person name="Cuomo C.A."/>
            <person name="Heitman J."/>
        </authorList>
    </citation>
    <scope>NUCLEOTIDE SEQUENCE</scope>
    <source>
        <strain evidence="2">CBS 10118</strain>
    </source>
</reference>
<reference evidence="1" key="1">
    <citation type="submission" date="2013-07" db="EMBL/GenBank/DDBJ databases">
        <title>The Genome Sequence of Cryptococcus bestiolae CBS10118.</title>
        <authorList>
            <consortium name="The Broad Institute Genome Sequencing Platform"/>
            <person name="Cuomo C."/>
            <person name="Litvintseva A."/>
            <person name="Chen Y."/>
            <person name="Heitman J."/>
            <person name="Sun S."/>
            <person name="Springer D."/>
            <person name="Dromer F."/>
            <person name="Young S.K."/>
            <person name="Zeng Q."/>
            <person name="Gargeya S."/>
            <person name="Fitzgerald M."/>
            <person name="Abouelleil A."/>
            <person name="Alvarado L."/>
            <person name="Berlin A.M."/>
            <person name="Chapman S.B."/>
            <person name="Dewar J."/>
            <person name="Goldberg J."/>
            <person name="Griggs A."/>
            <person name="Gujja S."/>
            <person name="Hansen M."/>
            <person name="Howarth C."/>
            <person name="Imamovic A."/>
            <person name="Larimer J."/>
            <person name="McCowan C."/>
            <person name="Murphy C."/>
            <person name="Pearson M."/>
            <person name="Priest M."/>
            <person name="Roberts A."/>
            <person name="Saif S."/>
            <person name="Shea T."/>
            <person name="Sykes S."/>
            <person name="Wortman J."/>
            <person name="Nusbaum C."/>
            <person name="Birren B."/>
        </authorList>
    </citation>
    <scope>NUCLEOTIDE SEQUENCE [LARGE SCALE GENOMIC DNA]</scope>
    <source>
        <strain evidence="1">CBS 10118</strain>
    </source>
</reference>
<evidence type="ECO:0000313" key="1">
    <source>
        <dbReference type="EMBL" id="OCF28577.1"/>
    </source>
</evidence>
<dbReference type="RefSeq" id="XP_019049647.1">
    <property type="nucleotide sequence ID" value="XM_019186769.1"/>
</dbReference>
<evidence type="ECO:0000313" key="3">
    <source>
        <dbReference type="Proteomes" id="UP000092730"/>
    </source>
</evidence>
<organism evidence="1">
    <name type="scientific">Kwoniella bestiolae CBS 10118</name>
    <dbReference type="NCBI Taxonomy" id="1296100"/>
    <lineage>
        <taxon>Eukaryota</taxon>
        <taxon>Fungi</taxon>
        <taxon>Dikarya</taxon>
        <taxon>Basidiomycota</taxon>
        <taxon>Agaricomycotina</taxon>
        <taxon>Tremellomycetes</taxon>
        <taxon>Tremellales</taxon>
        <taxon>Cryptococcaceae</taxon>
        <taxon>Kwoniella</taxon>
    </lineage>
</organism>